<dbReference type="AlphaFoldDB" id="A0A4P9Y7Q0"/>
<accession>A0A4P9Y7Q0</accession>
<sequence length="538" mass="60074">MVQTVSRKRARSPSLEGKGKLAKGKVTKEERDLESLVFGVQSEEEEVSSEEEEEQEVLETDIVPFLEDATAQDTELDEGAPLFYEDNVNEIDPTTESDQEDTSESEGESEDDSAWRDKEITGELQVSLTSRPRLKKLREREGEDMITGDEYEKRLRQQHEKLHPKPSWAVKAEEKVIEEEAKGDEEEDPMSILTSSASALSSTHTTLPSGTLDIERLRDANVQARSSGKSSMVRFHPEARVLAVGGSDRVIRLFRVDGRENAQIQSLTIKDFALHDMTFSPSGTTLYLTGRRAHFYTLDLETGKLEKTPFIRQDQKKRVIDRLIPSPDGQWLASPAAGGAVDIISTSTKRWVREVKINSGVIDLAWGSVSGKLWVIGSDSVVYGFKHMTKSLTWRCVRRWRDIGGFSPTTLAISHNERWFATGSTSGIVHLYRAEDTEGEGVHKVGPAREFLNLTTPIGMLSFAPGDEILIMASRTKRDQLRLVHVASKTVFSNWPTQTTPLGRVMAVDAASQAGFLAIASHTGKVLLYRMKHYAIKQ</sequence>
<keyword evidence="9" id="KW-1185">Reference proteome</keyword>
<evidence type="ECO:0000256" key="7">
    <source>
        <dbReference type="SAM" id="MobiDB-lite"/>
    </source>
</evidence>
<keyword evidence="3" id="KW-0853">WD repeat</keyword>
<proteinExistence type="inferred from homology"/>
<dbReference type="PANTHER" id="PTHR18359:SF0">
    <property type="entry name" value="U3 SMALL NUCLEOLAR RNA-ASSOCIATED PROTEIN 18 HOMOLOG"/>
    <property type="match status" value="1"/>
</dbReference>
<dbReference type="SUPFAM" id="SSF50978">
    <property type="entry name" value="WD40 repeat-like"/>
    <property type="match status" value="1"/>
</dbReference>
<dbReference type="Proteomes" id="UP000267251">
    <property type="component" value="Unassembled WGS sequence"/>
</dbReference>
<evidence type="ECO:0000313" key="8">
    <source>
        <dbReference type="EMBL" id="RKP15166.1"/>
    </source>
</evidence>
<dbReference type="OrthoDB" id="1935146at2759"/>
<feature type="region of interest" description="Disordered" evidence="7">
    <location>
        <begin position="1"/>
        <end position="140"/>
    </location>
</feature>
<comment type="subcellular location">
    <subcellularLocation>
        <location evidence="1">Nucleus</location>
        <location evidence="1">Nucleolus</location>
    </subcellularLocation>
</comment>
<feature type="compositionally biased region" description="Acidic residues" evidence="7">
    <location>
        <begin position="87"/>
        <end position="112"/>
    </location>
</feature>
<dbReference type="Gene3D" id="2.130.10.10">
    <property type="entry name" value="YVTN repeat-like/Quinoprotein amine dehydrogenase"/>
    <property type="match status" value="1"/>
</dbReference>
<evidence type="ECO:0000256" key="5">
    <source>
        <dbReference type="ARBA" id="ARBA00023242"/>
    </source>
</evidence>
<gene>
    <name evidence="8" type="ORF">BJ684DRAFT_18488</name>
</gene>
<comment type="similarity">
    <text evidence="6">Belongs to the WD repeat UTP18 family.</text>
</comment>
<keyword evidence="4" id="KW-0677">Repeat</keyword>
<feature type="compositionally biased region" description="Acidic residues" evidence="7">
    <location>
        <begin position="42"/>
        <end position="59"/>
    </location>
</feature>
<evidence type="ECO:0000256" key="3">
    <source>
        <dbReference type="ARBA" id="ARBA00022574"/>
    </source>
</evidence>
<evidence type="ECO:0000256" key="4">
    <source>
        <dbReference type="ARBA" id="ARBA00022737"/>
    </source>
</evidence>
<dbReference type="EMBL" id="KZ987752">
    <property type="protein sequence ID" value="RKP15166.1"/>
    <property type="molecule type" value="Genomic_DNA"/>
</dbReference>
<organism evidence="8 9">
    <name type="scientific">Piptocephalis cylindrospora</name>
    <dbReference type="NCBI Taxonomy" id="1907219"/>
    <lineage>
        <taxon>Eukaryota</taxon>
        <taxon>Fungi</taxon>
        <taxon>Fungi incertae sedis</taxon>
        <taxon>Zoopagomycota</taxon>
        <taxon>Zoopagomycotina</taxon>
        <taxon>Zoopagomycetes</taxon>
        <taxon>Zoopagales</taxon>
        <taxon>Piptocephalidaceae</taxon>
        <taxon>Piptocephalis</taxon>
    </lineage>
</organism>
<evidence type="ECO:0000313" key="9">
    <source>
        <dbReference type="Proteomes" id="UP000267251"/>
    </source>
</evidence>
<dbReference type="PANTHER" id="PTHR18359">
    <property type="entry name" value="WD-REPEAT PROTEIN-RELATED"/>
    <property type="match status" value="1"/>
</dbReference>
<evidence type="ECO:0000256" key="6">
    <source>
        <dbReference type="ARBA" id="ARBA00025767"/>
    </source>
</evidence>
<keyword evidence="5" id="KW-0539">Nucleus</keyword>
<evidence type="ECO:0000256" key="1">
    <source>
        <dbReference type="ARBA" id="ARBA00004604"/>
    </source>
</evidence>
<dbReference type="SMART" id="SM00320">
    <property type="entry name" value="WD40"/>
    <property type="match status" value="4"/>
</dbReference>
<dbReference type="GO" id="GO:0032040">
    <property type="term" value="C:small-subunit processome"/>
    <property type="evidence" value="ECO:0007669"/>
    <property type="project" value="TreeGrafter"/>
</dbReference>
<feature type="compositionally biased region" description="Basic residues" evidence="7">
    <location>
        <begin position="1"/>
        <end position="11"/>
    </location>
</feature>
<dbReference type="InterPro" id="IPR036322">
    <property type="entry name" value="WD40_repeat_dom_sf"/>
</dbReference>
<reference evidence="9" key="1">
    <citation type="journal article" date="2018" name="Nat. Microbiol.">
        <title>Leveraging single-cell genomics to expand the fungal tree of life.</title>
        <authorList>
            <person name="Ahrendt S.R."/>
            <person name="Quandt C.A."/>
            <person name="Ciobanu D."/>
            <person name="Clum A."/>
            <person name="Salamov A."/>
            <person name="Andreopoulos B."/>
            <person name="Cheng J.F."/>
            <person name="Woyke T."/>
            <person name="Pelin A."/>
            <person name="Henrissat B."/>
            <person name="Reynolds N.K."/>
            <person name="Benny G.L."/>
            <person name="Smith M.E."/>
            <person name="James T.Y."/>
            <person name="Grigoriev I.V."/>
        </authorList>
    </citation>
    <scope>NUCLEOTIDE SEQUENCE [LARGE SCALE GENOMIC DNA]</scope>
</reference>
<dbReference type="InterPro" id="IPR015943">
    <property type="entry name" value="WD40/YVTN_repeat-like_dom_sf"/>
</dbReference>
<dbReference type="GO" id="GO:0034388">
    <property type="term" value="C:Pwp2p-containing subcomplex of 90S preribosome"/>
    <property type="evidence" value="ECO:0007669"/>
    <property type="project" value="TreeGrafter"/>
</dbReference>
<dbReference type="InterPro" id="IPR001680">
    <property type="entry name" value="WD40_rpt"/>
</dbReference>
<keyword evidence="2" id="KW-0698">rRNA processing</keyword>
<dbReference type="InterPro" id="IPR045161">
    <property type="entry name" value="Utp18"/>
</dbReference>
<dbReference type="GO" id="GO:0006364">
    <property type="term" value="P:rRNA processing"/>
    <property type="evidence" value="ECO:0007669"/>
    <property type="project" value="UniProtKB-KW"/>
</dbReference>
<evidence type="ECO:0000256" key="2">
    <source>
        <dbReference type="ARBA" id="ARBA00022552"/>
    </source>
</evidence>
<protein>
    <submittedName>
        <fullName evidence="8">WD40-repeat-containing domain protein</fullName>
    </submittedName>
</protein>
<name>A0A4P9Y7Q0_9FUNG</name>